<evidence type="ECO:0000256" key="2">
    <source>
        <dbReference type="ARBA" id="ARBA00023125"/>
    </source>
</evidence>
<dbReference type="InterPro" id="IPR000835">
    <property type="entry name" value="HTH_MarR-typ"/>
</dbReference>
<reference evidence="5 6" key="1">
    <citation type="submission" date="2020-07" db="EMBL/GenBank/DDBJ databases">
        <title>Genomic Encyclopedia of Type Strains, Phase IV (KMG-V): Genome sequencing to study the core and pangenomes of soil and plant-associated prokaryotes.</title>
        <authorList>
            <person name="Whitman W."/>
        </authorList>
    </citation>
    <scope>NUCLEOTIDE SEQUENCE [LARGE SCALE GENOMIC DNA]</scope>
    <source>
        <strain evidence="5 6">M8UP22</strain>
    </source>
</reference>
<dbReference type="PANTHER" id="PTHR33164">
    <property type="entry name" value="TRANSCRIPTIONAL REGULATOR, MARR FAMILY"/>
    <property type="match status" value="1"/>
</dbReference>
<keyword evidence="1" id="KW-0805">Transcription regulation</keyword>
<dbReference type="PROSITE" id="PS01117">
    <property type="entry name" value="HTH_MARR_1"/>
    <property type="match status" value="1"/>
</dbReference>
<evidence type="ECO:0000259" key="4">
    <source>
        <dbReference type="PROSITE" id="PS50995"/>
    </source>
</evidence>
<dbReference type="InterPro" id="IPR036388">
    <property type="entry name" value="WH-like_DNA-bd_sf"/>
</dbReference>
<evidence type="ECO:0000313" key="6">
    <source>
        <dbReference type="Proteomes" id="UP000564385"/>
    </source>
</evidence>
<evidence type="ECO:0000256" key="3">
    <source>
        <dbReference type="ARBA" id="ARBA00023163"/>
    </source>
</evidence>
<feature type="domain" description="HTH marR-type" evidence="4">
    <location>
        <begin position="1"/>
        <end position="139"/>
    </location>
</feature>
<dbReference type="GO" id="GO:0003700">
    <property type="term" value="F:DNA-binding transcription factor activity"/>
    <property type="evidence" value="ECO:0007669"/>
    <property type="project" value="InterPro"/>
</dbReference>
<accession>A0A852VJR5</accession>
<dbReference type="PROSITE" id="PS50995">
    <property type="entry name" value="HTH_MARR_2"/>
    <property type="match status" value="1"/>
</dbReference>
<dbReference type="Gene3D" id="1.10.10.10">
    <property type="entry name" value="Winged helix-like DNA-binding domain superfamily/Winged helix DNA-binding domain"/>
    <property type="match status" value="1"/>
</dbReference>
<dbReference type="SMART" id="SM00347">
    <property type="entry name" value="HTH_MARR"/>
    <property type="match status" value="1"/>
</dbReference>
<evidence type="ECO:0000256" key="1">
    <source>
        <dbReference type="ARBA" id="ARBA00023015"/>
    </source>
</evidence>
<keyword evidence="3" id="KW-0804">Transcription</keyword>
<name>A0A852VJR5_9BACT</name>
<dbReference type="InterPro" id="IPR023187">
    <property type="entry name" value="Tscrpt_reg_MarR-type_CS"/>
</dbReference>
<dbReference type="AlphaFoldDB" id="A0A852VJR5"/>
<dbReference type="Proteomes" id="UP000564385">
    <property type="component" value="Unassembled WGS sequence"/>
</dbReference>
<organism evidence="5 6">
    <name type="scientific">Tunturiibacter lichenicola</name>
    <dbReference type="NCBI Taxonomy" id="2051959"/>
    <lineage>
        <taxon>Bacteria</taxon>
        <taxon>Pseudomonadati</taxon>
        <taxon>Acidobacteriota</taxon>
        <taxon>Terriglobia</taxon>
        <taxon>Terriglobales</taxon>
        <taxon>Acidobacteriaceae</taxon>
        <taxon>Tunturiibacter</taxon>
    </lineage>
</organism>
<comment type="caution">
    <text evidence="5">The sequence shown here is derived from an EMBL/GenBank/DDBJ whole genome shotgun (WGS) entry which is preliminary data.</text>
</comment>
<sequence length="170" mass="18964">MSAFENETTRFIAAWMQLRQVIQAANFNRFQQAGLSATQFITLNVVPKQGMTLTELSRRLNLSPATLNATVNSLEERDLVRRTRQITDGRKIDISATKAGETLQNSTSLGFHAFMSGIFGRMSKTGREGLLAGLEQMVKLSAISLEAPKPTRYADDALQVRRSSRQSRQQ</sequence>
<protein>
    <submittedName>
        <fullName evidence="5">DNA-binding MarR family transcriptional regulator</fullName>
    </submittedName>
</protein>
<dbReference type="GO" id="GO:0003677">
    <property type="term" value="F:DNA binding"/>
    <property type="evidence" value="ECO:0007669"/>
    <property type="project" value="UniProtKB-KW"/>
</dbReference>
<gene>
    <name evidence="5" type="ORF">HDF08_003513</name>
</gene>
<dbReference type="InterPro" id="IPR039422">
    <property type="entry name" value="MarR/SlyA-like"/>
</dbReference>
<dbReference type="GO" id="GO:0006950">
    <property type="term" value="P:response to stress"/>
    <property type="evidence" value="ECO:0007669"/>
    <property type="project" value="TreeGrafter"/>
</dbReference>
<dbReference type="InterPro" id="IPR036390">
    <property type="entry name" value="WH_DNA-bd_sf"/>
</dbReference>
<dbReference type="Pfam" id="PF12802">
    <property type="entry name" value="MarR_2"/>
    <property type="match status" value="1"/>
</dbReference>
<evidence type="ECO:0000313" key="5">
    <source>
        <dbReference type="EMBL" id="NYF91411.1"/>
    </source>
</evidence>
<dbReference type="PANTHER" id="PTHR33164:SF89">
    <property type="entry name" value="MARR FAMILY REGULATORY PROTEIN"/>
    <property type="match status" value="1"/>
</dbReference>
<keyword evidence="2 5" id="KW-0238">DNA-binding</keyword>
<proteinExistence type="predicted"/>
<dbReference type="SUPFAM" id="SSF46785">
    <property type="entry name" value="Winged helix' DNA-binding domain"/>
    <property type="match status" value="1"/>
</dbReference>
<dbReference type="EMBL" id="JACCCU010000002">
    <property type="protein sequence ID" value="NYF91411.1"/>
    <property type="molecule type" value="Genomic_DNA"/>
</dbReference>